<proteinExistence type="predicted"/>
<reference evidence="1" key="1">
    <citation type="submission" date="2021-06" db="EMBL/GenBank/DDBJ databases">
        <authorList>
            <person name="Hodson N. C."/>
            <person name="Mongue J. A."/>
            <person name="Jaron S. K."/>
        </authorList>
    </citation>
    <scope>NUCLEOTIDE SEQUENCE</scope>
</reference>
<keyword evidence="2" id="KW-1185">Reference proteome</keyword>
<sequence>LWNLSRTGFQFAWFVRVPF</sequence>
<gene>
    <name evidence="1" type="ORF">AFUS01_LOCUS14439</name>
</gene>
<feature type="non-terminal residue" evidence="1">
    <location>
        <position position="1"/>
    </location>
</feature>
<dbReference type="AlphaFoldDB" id="A0A8J2KFY9"/>
<dbReference type="Proteomes" id="UP000708208">
    <property type="component" value="Unassembled WGS sequence"/>
</dbReference>
<comment type="caution">
    <text evidence="1">The sequence shown here is derived from an EMBL/GenBank/DDBJ whole genome shotgun (WGS) entry which is preliminary data.</text>
</comment>
<evidence type="ECO:0000313" key="2">
    <source>
        <dbReference type="Proteomes" id="UP000708208"/>
    </source>
</evidence>
<protein>
    <submittedName>
        <fullName evidence="1">Uncharacterized protein</fullName>
    </submittedName>
</protein>
<organism evidence="1 2">
    <name type="scientific">Allacma fusca</name>
    <dbReference type="NCBI Taxonomy" id="39272"/>
    <lineage>
        <taxon>Eukaryota</taxon>
        <taxon>Metazoa</taxon>
        <taxon>Ecdysozoa</taxon>
        <taxon>Arthropoda</taxon>
        <taxon>Hexapoda</taxon>
        <taxon>Collembola</taxon>
        <taxon>Symphypleona</taxon>
        <taxon>Sminthuridae</taxon>
        <taxon>Allacma</taxon>
    </lineage>
</organism>
<evidence type="ECO:0000313" key="1">
    <source>
        <dbReference type="EMBL" id="CAG7725484.1"/>
    </source>
</evidence>
<name>A0A8J2KFY9_9HEXA</name>
<accession>A0A8J2KFY9</accession>
<dbReference type="EMBL" id="CAJVCH010122634">
    <property type="protein sequence ID" value="CAG7725484.1"/>
    <property type="molecule type" value="Genomic_DNA"/>
</dbReference>